<dbReference type="InterPro" id="IPR024535">
    <property type="entry name" value="RHGA/B-epi-like_pectate_lyase"/>
</dbReference>
<sequence length="352" mass="36921">MVALPASASWWTSSPTLTIGATSINVRNAGALGNGVHDDTAAFQAAINSLPSSGGTITVPAGTYRINALKSINMRSHTRLKLDPLAQLVAIPNNQTRSYVIKAWRVNNVEIVGGSIVGERARHIGTTGEWGMGVDIRASSKVFVHNTKVTNCWGDGFYIGAIGPSGSATPSTDVTISHVISSNNRRQGLSFGPVQRVYILASTFANTNGTAPQAGIDVEPSTQGKSTDIRIEGSSLTGNQGNGLEVHAHVAGLAVVSSTLKGNRGFGVLSVDGASSSLSKNVITQNGLDGVGMTATSNNWQIIGNTITYNSTRWFLAHNKSIFTLTSSNRDVQISSTTRNIYLASNTLSPKP</sequence>
<name>A0ABW8JPC7_9GAMM</name>
<dbReference type="SMART" id="SM00710">
    <property type="entry name" value="PbH1"/>
    <property type="match status" value="7"/>
</dbReference>
<proteinExistence type="predicted"/>
<dbReference type="Pfam" id="PF12708">
    <property type="entry name" value="Pect-lyase_RHGA_epim"/>
    <property type="match status" value="1"/>
</dbReference>
<feature type="domain" description="Right handed beta helix" evidence="2">
    <location>
        <begin position="107"/>
        <end position="216"/>
    </location>
</feature>
<reference evidence="3 4" key="1">
    <citation type="submission" date="2020-10" db="EMBL/GenBank/DDBJ databases">
        <title>Phylogeny of dyella-like bacteria.</title>
        <authorList>
            <person name="Fu J."/>
        </authorList>
    </citation>
    <scope>NUCLEOTIDE SEQUENCE [LARGE SCALE GENOMIC DNA]</scope>
    <source>
        <strain evidence="3 4">Gsoil3046</strain>
    </source>
</reference>
<comment type="caution">
    <text evidence="3">The sequence shown here is derived from an EMBL/GenBank/DDBJ whole genome shotgun (WGS) entry which is preliminary data.</text>
</comment>
<dbReference type="Pfam" id="PF13229">
    <property type="entry name" value="Beta_helix"/>
    <property type="match status" value="2"/>
</dbReference>
<dbReference type="Gene3D" id="2.160.20.10">
    <property type="entry name" value="Single-stranded right-handed beta-helix, Pectin lyase-like"/>
    <property type="match status" value="1"/>
</dbReference>
<dbReference type="InterPro" id="IPR011050">
    <property type="entry name" value="Pectin_lyase_fold/virulence"/>
</dbReference>
<dbReference type="InterPro" id="IPR012334">
    <property type="entry name" value="Pectin_lyas_fold"/>
</dbReference>
<evidence type="ECO:0000259" key="1">
    <source>
        <dbReference type="Pfam" id="PF12708"/>
    </source>
</evidence>
<dbReference type="SUPFAM" id="SSF51126">
    <property type="entry name" value="Pectin lyase-like"/>
    <property type="match status" value="2"/>
</dbReference>
<accession>A0ABW8JPC7</accession>
<dbReference type="Proteomes" id="UP001620460">
    <property type="component" value="Unassembled WGS sequence"/>
</dbReference>
<keyword evidence="4" id="KW-1185">Reference proteome</keyword>
<protein>
    <submittedName>
        <fullName evidence="3">Right-handed parallel beta-helix repeat-containing protein</fullName>
    </submittedName>
</protein>
<evidence type="ECO:0000259" key="2">
    <source>
        <dbReference type="Pfam" id="PF13229"/>
    </source>
</evidence>
<dbReference type="InterPro" id="IPR006626">
    <property type="entry name" value="PbH1"/>
</dbReference>
<organism evidence="3 4">
    <name type="scientific">Dyella ginsengisoli</name>
    <dbReference type="NCBI Taxonomy" id="363848"/>
    <lineage>
        <taxon>Bacteria</taxon>
        <taxon>Pseudomonadati</taxon>
        <taxon>Pseudomonadota</taxon>
        <taxon>Gammaproteobacteria</taxon>
        <taxon>Lysobacterales</taxon>
        <taxon>Rhodanobacteraceae</taxon>
        <taxon>Dyella</taxon>
    </lineage>
</organism>
<evidence type="ECO:0000313" key="3">
    <source>
        <dbReference type="EMBL" id="MFK2902973.1"/>
    </source>
</evidence>
<feature type="domain" description="Rhamnogalacturonase A/B/Epimerase-like pectate lyase" evidence="1">
    <location>
        <begin position="24"/>
        <end position="103"/>
    </location>
</feature>
<gene>
    <name evidence="3" type="ORF">ISP17_03285</name>
</gene>
<dbReference type="RefSeq" id="WP_404630087.1">
    <property type="nucleotide sequence ID" value="NZ_JADIKM010000001.1"/>
</dbReference>
<evidence type="ECO:0000313" key="4">
    <source>
        <dbReference type="Proteomes" id="UP001620460"/>
    </source>
</evidence>
<dbReference type="InterPro" id="IPR039448">
    <property type="entry name" value="Beta_helix"/>
</dbReference>
<feature type="domain" description="Right handed beta helix" evidence="2">
    <location>
        <begin position="223"/>
        <end position="328"/>
    </location>
</feature>
<dbReference type="EMBL" id="JADIKM010000001">
    <property type="protein sequence ID" value="MFK2902973.1"/>
    <property type="molecule type" value="Genomic_DNA"/>
</dbReference>